<gene>
    <name evidence="1" type="ORF">H8S17_01760</name>
</gene>
<dbReference type="PANTHER" id="PTHR30121:SF6">
    <property type="entry name" value="SLR6007 PROTEIN"/>
    <property type="match status" value="1"/>
</dbReference>
<organism evidence="1 2">
    <name type="scientific">Roseburia zhanii</name>
    <dbReference type="NCBI Taxonomy" id="2763064"/>
    <lineage>
        <taxon>Bacteria</taxon>
        <taxon>Bacillati</taxon>
        <taxon>Bacillota</taxon>
        <taxon>Clostridia</taxon>
        <taxon>Lachnospirales</taxon>
        <taxon>Lachnospiraceae</taxon>
        <taxon>Roseburia</taxon>
    </lineage>
</organism>
<evidence type="ECO:0000313" key="2">
    <source>
        <dbReference type="Proteomes" id="UP000606720"/>
    </source>
</evidence>
<proteinExistence type="predicted"/>
<dbReference type="SUPFAM" id="SSF52540">
    <property type="entry name" value="P-loop containing nucleoside triphosphate hydrolases"/>
    <property type="match status" value="1"/>
</dbReference>
<reference evidence="1" key="1">
    <citation type="submission" date="2020-08" db="EMBL/GenBank/DDBJ databases">
        <title>Genome public.</title>
        <authorList>
            <person name="Liu C."/>
            <person name="Sun Q."/>
        </authorList>
    </citation>
    <scope>NUCLEOTIDE SEQUENCE</scope>
    <source>
        <strain evidence="1">BX1005</strain>
    </source>
</reference>
<dbReference type="InterPro" id="IPR027417">
    <property type="entry name" value="P-loop_NTPase"/>
</dbReference>
<dbReference type="RefSeq" id="WP_186865964.1">
    <property type="nucleotide sequence ID" value="NZ_JACOPH010000001.1"/>
</dbReference>
<dbReference type="Gene3D" id="3.40.50.300">
    <property type="entry name" value="P-loop containing nucleotide triphosphate hydrolases"/>
    <property type="match status" value="1"/>
</dbReference>
<dbReference type="GO" id="GO:0005524">
    <property type="term" value="F:ATP binding"/>
    <property type="evidence" value="ECO:0007669"/>
    <property type="project" value="UniProtKB-KW"/>
</dbReference>
<keyword evidence="1" id="KW-0547">Nucleotide-binding</keyword>
<accession>A0A923RSN3</accession>
<dbReference type="AlphaFoldDB" id="A0A923RSN3"/>
<keyword evidence="2" id="KW-1185">Reference proteome</keyword>
<name>A0A923RSN3_9FIRM</name>
<evidence type="ECO:0000313" key="1">
    <source>
        <dbReference type="EMBL" id="MBC5712945.1"/>
    </source>
</evidence>
<dbReference type="PANTHER" id="PTHR30121">
    <property type="entry name" value="UNCHARACTERIZED PROTEIN YJGR-RELATED"/>
    <property type="match status" value="1"/>
</dbReference>
<dbReference type="EMBL" id="JACOPH010000001">
    <property type="protein sequence ID" value="MBC5712945.1"/>
    <property type="molecule type" value="Genomic_DNA"/>
</dbReference>
<dbReference type="InterPro" id="IPR051162">
    <property type="entry name" value="T4SS_component"/>
</dbReference>
<protein>
    <submittedName>
        <fullName evidence="1">ATP-binding protein</fullName>
    </submittedName>
</protein>
<comment type="caution">
    <text evidence="1">The sequence shown here is derived from an EMBL/GenBank/DDBJ whole genome shotgun (WGS) entry which is preliminary data.</text>
</comment>
<keyword evidence="1" id="KW-0067">ATP-binding</keyword>
<sequence length="553" mass="63138">MGKVIGKVIATEKNPSTIDNFYFWTKQDMILNPFDVVKIGHLENSVSYGVIEEISHITDTANFLSDYISNDFGQVNTTERTHRIGMNYVKSSVIGNNKNIYIPLLNDAKVELAEEEEIAEALGLNKVKNPVTCGYLEMYNNKDKITLPVKMDSRFLIGPEGAHLNISGISGLAAKTSYAMFLLKAIQDKCYEADSEDDVAFVFFNVKGKDLLAIDQPAEFDKESDKERVYGQYTKLGLTTLPFRNVHYYYPYSERKVGNTYLSTEVYNEQCINGTAKLYKYDCEDDMKKLDMLFASIEDPNQTMDSIINYIANEQGNFRGLDDWADFLEVVKENCQAGKKNDEISVGSWRKFNRIIRNSIYNNPMFGRIADDNEQTRLEDSLKHIKKNEVHVIDIAKLNEDMQGFVFGDAIRTIYDLQLGQYSDEDDVNPPKKVVIFIDELNKYASQDTPKSSPILHQVLDIAERGRSLGIVLFSAEQFRSAIHSRVTGNCSTHAYGRTNAIEIAKPDYKFVPSVYKNMMTRLKQGEYIVQNPIFRSLLSIKFPEPIYKQYKQ</sequence>
<dbReference type="Proteomes" id="UP000606720">
    <property type="component" value="Unassembled WGS sequence"/>
</dbReference>